<protein>
    <recommendedName>
        <fullName evidence="4">HotDog ACOT-type domain-containing protein</fullName>
    </recommendedName>
</protein>
<comment type="caution">
    <text evidence="5">The sequence shown here is derived from an EMBL/GenBank/DDBJ whole genome shotgun (WGS) entry which is preliminary data.</text>
</comment>
<dbReference type="OrthoDB" id="9791628at2"/>
<dbReference type="EMBL" id="LEKT01000019">
    <property type="protein sequence ID" value="KMO86616.1"/>
    <property type="molecule type" value="Genomic_DNA"/>
</dbReference>
<dbReference type="SUPFAM" id="SSF54637">
    <property type="entry name" value="Thioesterase/thiol ester dehydrase-isomerase"/>
    <property type="match status" value="1"/>
</dbReference>
<evidence type="ECO:0000259" key="4">
    <source>
        <dbReference type="PROSITE" id="PS51770"/>
    </source>
</evidence>
<evidence type="ECO:0000313" key="5">
    <source>
        <dbReference type="EMBL" id="KMO86616.1"/>
    </source>
</evidence>
<accession>A0A0J6ZP08</accession>
<dbReference type="GO" id="GO:0052816">
    <property type="term" value="F:long-chain fatty acyl-CoA hydrolase activity"/>
    <property type="evidence" value="ECO:0007669"/>
    <property type="project" value="TreeGrafter"/>
</dbReference>
<dbReference type="PANTHER" id="PTHR11049">
    <property type="entry name" value="ACYL COENZYME A THIOESTER HYDROLASE"/>
    <property type="match status" value="1"/>
</dbReference>
<dbReference type="PROSITE" id="PS51770">
    <property type="entry name" value="HOTDOG_ACOT"/>
    <property type="match status" value="1"/>
</dbReference>
<dbReference type="GO" id="GO:0006637">
    <property type="term" value="P:acyl-CoA metabolic process"/>
    <property type="evidence" value="ECO:0007669"/>
    <property type="project" value="TreeGrafter"/>
</dbReference>
<dbReference type="Gene3D" id="3.10.129.10">
    <property type="entry name" value="Hotdog Thioesterase"/>
    <property type="match status" value="1"/>
</dbReference>
<dbReference type="GO" id="GO:0005737">
    <property type="term" value="C:cytoplasm"/>
    <property type="evidence" value="ECO:0007669"/>
    <property type="project" value="TreeGrafter"/>
</dbReference>
<evidence type="ECO:0000256" key="1">
    <source>
        <dbReference type="ARBA" id="ARBA00010458"/>
    </source>
</evidence>
<dbReference type="InterPro" id="IPR033120">
    <property type="entry name" value="HOTDOG_ACOT"/>
</dbReference>
<dbReference type="InterPro" id="IPR040170">
    <property type="entry name" value="Cytosol_ACT"/>
</dbReference>
<sequence length="146" mass="15812">MIGVDRHIAAAHMVLGKDLNPHGTLFAGQAVSYMIECGFLAVQSFLHSSHIVCLGVDGLRFLRPVHKENTIQLDSLIVYAGTASVGVYVQLLIAGGGRQAAEGFVSFVCIDEQTGQSRPHGMILTSLSGNEKKLQDMYMTYKGMTR</sequence>
<keyword evidence="2 3" id="KW-0378">Hydrolase</keyword>
<gene>
    <name evidence="5" type="ORF">AB840_07360</name>
</gene>
<organism evidence="5 6">
    <name type="scientific">Megasphaera cerevisiae DSM 20462</name>
    <dbReference type="NCBI Taxonomy" id="1122219"/>
    <lineage>
        <taxon>Bacteria</taxon>
        <taxon>Bacillati</taxon>
        <taxon>Bacillota</taxon>
        <taxon>Negativicutes</taxon>
        <taxon>Veillonellales</taxon>
        <taxon>Veillonellaceae</taxon>
        <taxon>Megasphaera</taxon>
    </lineage>
</organism>
<comment type="similarity">
    <text evidence="1">Belongs to the acyl coenzyme A hydrolase family.</text>
</comment>
<keyword evidence="6" id="KW-1185">Reference proteome</keyword>
<feature type="domain" description="HotDog ACOT-type" evidence="4">
    <location>
        <begin position="4"/>
        <end position="113"/>
    </location>
</feature>
<dbReference type="InParanoid" id="A0A0J6ZP08"/>
<dbReference type="Proteomes" id="UP000036503">
    <property type="component" value="Unassembled WGS sequence"/>
</dbReference>
<name>A0A0J6ZP08_9FIRM</name>
<proteinExistence type="inferred from homology"/>
<dbReference type="Pfam" id="PF03061">
    <property type="entry name" value="4HBT"/>
    <property type="match status" value="1"/>
</dbReference>
<evidence type="ECO:0000313" key="6">
    <source>
        <dbReference type="Proteomes" id="UP000036503"/>
    </source>
</evidence>
<evidence type="ECO:0000256" key="2">
    <source>
        <dbReference type="ARBA" id="ARBA00022801"/>
    </source>
</evidence>
<dbReference type="AlphaFoldDB" id="A0A0J6ZP08"/>
<dbReference type="FunCoup" id="A0A0J6ZP08">
    <property type="interactions" value="71"/>
</dbReference>
<dbReference type="RefSeq" id="WP_048514186.1">
    <property type="nucleotide sequence ID" value="NZ_FUXD01000011.1"/>
</dbReference>
<reference evidence="5 6" key="1">
    <citation type="submission" date="2015-06" db="EMBL/GenBank/DDBJ databases">
        <title>Draft genome sequence of beer spoilage bacterium Megasphaera cerevisiae type strain 20462.</title>
        <authorList>
            <person name="Kutumbaka K."/>
            <person name="Pasmowitz J."/>
            <person name="Mategko J."/>
            <person name="Reyes D."/>
            <person name="Friedrich A."/>
            <person name="Han S."/>
            <person name="Martens-Habbena W."/>
            <person name="Neal-McKinney J."/>
            <person name="Janagama H.K."/>
            <person name="Nadala C."/>
            <person name="Samadpour M."/>
        </authorList>
    </citation>
    <scope>NUCLEOTIDE SEQUENCE [LARGE SCALE GENOMIC DNA]</scope>
    <source>
        <strain evidence="5 6">DSM 20462</strain>
    </source>
</reference>
<dbReference type="PATRIC" id="fig|1122219.3.peg.996"/>
<dbReference type="STRING" id="39029.BSR42_08365"/>
<dbReference type="InterPro" id="IPR006683">
    <property type="entry name" value="Thioestr_dom"/>
</dbReference>
<evidence type="ECO:0000256" key="3">
    <source>
        <dbReference type="PROSITE-ProRule" id="PRU01106"/>
    </source>
</evidence>
<dbReference type="InterPro" id="IPR029069">
    <property type="entry name" value="HotDog_dom_sf"/>
</dbReference>